<comment type="caution">
    <text evidence="1">The sequence shown here is derived from an EMBL/GenBank/DDBJ whole genome shotgun (WGS) entry which is preliminary data.</text>
</comment>
<keyword evidence="2" id="KW-1185">Reference proteome</keyword>
<gene>
    <name evidence="1" type="ORF">AVEN_234353_1</name>
</gene>
<evidence type="ECO:0000313" key="2">
    <source>
        <dbReference type="Proteomes" id="UP000499080"/>
    </source>
</evidence>
<dbReference type="EMBL" id="BGPR01000009">
    <property type="protein sequence ID" value="GBL76042.1"/>
    <property type="molecule type" value="Genomic_DNA"/>
</dbReference>
<protein>
    <submittedName>
        <fullName evidence="1">Uncharacterized protein</fullName>
    </submittedName>
</protein>
<reference evidence="1 2" key="1">
    <citation type="journal article" date="2019" name="Sci. Rep.">
        <title>Orb-weaving spider Araneus ventricosus genome elucidates the spidroin gene catalogue.</title>
        <authorList>
            <person name="Kono N."/>
            <person name="Nakamura H."/>
            <person name="Ohtoshi R."/>
            <person name="Moran D.A.P."/>
            <person name="Shinohara A."/>
            <person name="Yoshida Y."/>
            <person name="Fujiwara M."/>
            <person name="Mori M."/>
            <person name="Tomita M."/>
            <person name="Arakawa K."/>
        </authorList>
    </citation>
    <scope>NUCLEOTIDE SEQUENCE [LARGE SCALE GENOMIC DNA]</scope>
</reference>
<accession>A0A4Y2A860</accession>
<organism evidence="1 2">
    <name type="scientific">Araneus ventricosus</name>
    <name type="common">Orbweaver spider</name>
    <name type="synonym">Epeira ventricosa</name>
    <dbReference type="NCBI Taxonomy" id="182803"/>
    <lineage>
        <taxon>Eukaryota</taxon>
        <taxon>Metazoa</taxon>
        <taxon>Ecdysozoa</taxon>
        <taxon>Arthropoda</taxon>
        <taxon>Chelicerata</taxon>
        <taxon>Arachnida</taxon>
        <taxon>Araneae</taxon>
        <taxon>Araneomorphae</taxon>
        <taxon>Entelegynae</taxon>
        <taxon>Araneoidea</taxon>
        <taxon>Araneidae</taxon>
        <taxon>Araneus</taxon>
    </lineage>
</organism>
<dbReference type="OrthoDB" id="8117402at2759"/>
<dbReference type="AlphaFoldDB" id="A0A4Y2A860"/>
<evidence type="ECO:0000313" key="1">
    <source>
        <dbReference type="EMBL" id="GBL76042.1"/>
    </source>
</evidence>
<sequence>MPQKSIYKVYPNEKETLAVSAWYQIPKVKRTSSVFDASRSVTPKMATDRGASTEVLAMARNPTKATRCLSAQMGINQSSAMRNLRANKWHPYKLTTSDTGILTVGQSSVSGN</sequence>
<dbReference type="Proteomes" id="UP000499080">
    <property type="component" value="Unassembled WGS sequence"/>
</dbReference>
<name>A0A4Y2A860_ARAVE</name>
<proteinExistence type="predicted"/>